<evidence type="ECO:0000256" key="1">
    <source>
        <dbReference type="ARBA" id="ARBA00012513"/>
    </source>
</evidence>
<proteinExistence type="predicted"/>
<dbReference type="Proteomes" id="UP001595923">
    <property type="component" value="Unassembled WGS sequence"/>
</dbReference>
<keyword evidence="6 7" id="KW-0067">ATP-binding</keyword>
<dbReference type="PROSITE" id="PS00107">
    <property type="entry name" value="PROTEIN_KINASE_ATP"/>
    <property type="match status" value="1"/>
</dbReference>
<dbReference type="InterPro" id="IPR000719">
    <property type="entry name" value="Prot_kinase_dom"/>
</dbReference>
<dbReference type="PANTHER" id="PTHR43289:SF6">
    <property type="entry name" value="SERINE_THREONINE-PROTEIN KINASE NEKL-3"/>
    <property type="match status" value="1"/>
</dbReference>
<dbReference type="PROSITE" id="PS00108">
    <property type="entry name" value="PROTEIN_KINASE_ST"/>
    <property type="match status" value="1"/>
</dbReference>
<evidence type="ECO:0000256" key="4">
    <source>
        <dbReference type="ARBA" id="ARBA00022741"/>
    </source>
</evidence>
<evidence type="ECO:0000313" key="12">
    <source>
        <dbReference type="Proteomes" id="UP001595923"/>
    </source>
</evidence>
<dbReference type="Pfam" id="PF00069">
    <property type="entry name" value="Pkinase"/>
    <property type="match status" value="1"/>
</dbReference>
<evidence type="ECO:0000256" key="6">
    <source>
        <dbReference type="ARBA" id="ARBA00022840"/>
    </source>
</evidence>
<name>A0ABV9DNQ2_9ACTN</name>
<keyword evidence="5 11" id="KW-0418">Kinase</keyword>
<feature type="compositionally biased region" description="Low complexity" evidence="8">
    <location>
        <begin position="277"/>
        <end position="291"/>
    </location>
</feature>
<dbReference type="CDD" id="cd14014">
    <property type="entry name" value="STKc_PknB_like"/>
    <property type="match status" value="1"/>
</dbReference>
<reference evidence="12" key="1">
    <citation type="journal article" date="2019" name="Int. J. Syst. Evol. Microbiol.">
        <title>The Global Catalogue of Microorganisms (GCM) 10K type strain sequencing project: providing services to taxonomists for standard genome sequencing and annotation.</title>
        <authorList>
            <consortium name="The Broad Institute Genomics Platform"/>
            <consortium name="The Broad Institute Genome Sequencing Center for Infectious Disease"/>
            <person name="Wu L."/>
            <person name="Ma J."/>
        </authorList>
    </citation>
    <scope>NUCLEOTIDE SEQUENCE [LARGE SCALE GENOMIC DNA]</scope>
    <source>
        <strain evidence="12">XZYJ18</strain>
    </source>
</reference>
<keyword evidence="9" id="KW-0472">Membrane</keyword>
<keyword evidence="12" id="KW-1185">Reference proteome</keyword>
<keyword evidence="3" id="KW-0808">Transferase</keyword>
<dbReference type="EMBL" id="JBHSFQ010000001">
    <property type="protein sequence ID" value="MFC4560551.1"/>
    <property type="molecule type" value="Genomic_DNA"/>
</dbReference>
<dbReference type="InterPro" id="IPR008271">
    <property type="entry name" value="Ser/Thr_kinase_AS"/>
</dbReference>
<dbReference type="PANTHER" id="PTHR43289">
    <property type="entry name" value="MITOGEN-ACTIVATED PROTEIN KINASE KINASE KINASE 20-RELATED"/>
    <property type="match status" value="1"/>
</dbReference>
<dbReference type="GO" id="GO:0016301">
    <property type="term" value="F:kinase activity"/>
    <property type="evidence" value="ECO:0007669"/>
    <property type="project" value="UniProtKB-KW"/>
</dbReference>
<feature type="compositionally biased region" description="Pro residues" evidence="8">
    <location>
        <begin position="351"/>
        <end position="361"/>
    </location>
</feature>
<keyword evidence="9" id="KW-0812">Transmembrane</keyword>
<evidence type="ECO:0000256" key="2">
    <source>
        <dbReference type="ARBA" id="ARBA00022527"/>
    </source>
</evidence>
<dbReference type="SUPFAM" id="SSF56112">
    <property type="entry name" value="Protein kinase-like (PK-like)"/>
    <property type="match status" value="1"/>
</dbReference>
<feature type="binding site" evidence="7">
    <location>
        <position position="45"/>
    </location>
    <ligand>
        <name>ATP</name>
        <dbReference type="ChEBI" id="CHEBI:30616"/>
    </ligand>
</feature>
<dbReference type="InterPro" id="IPR017441">
    <property type="entry name" value="Protein_kinase_ATP_BS"/>
</dbReference>
<evidence type="ECO:0000313" key="11">
    <source>
        <dbReference type="EMBL" id="MFC4560551.1"/>
    </source>
</evidence>
<dbReference type="InterPro" id="IPR011009">
    <property type="entry name" value="Kinase-like_dom_sf"/>
</dbReference>
<keyword evidence="2" id="KW-0723">Serine/threonine-protein kinase</keyword>
<sequence length="568" mass="60216">MSVDNGDDTRLIAGRYELRRELGRGGMGIVWAARDTQLDRDVAVKEVLLPGHLTDDEKTDANARVRREAQSAARIAHPSVITVHDVFDAEGHPWVVMELIRGRSLQEHLADHGTLTPTAAAKVAAALLHAVRAAHTAGVVHRDIKPGNVMVCDDARIVLTDFGIATVEGGSTITRTGTLIGSPEYMSPERLQSEAATPASDLWSVGVTLHTAVQGRSPFQREGITAAIAAVLSAPIPRPDRAGPLIPLISGLLERDPARRLTADAALALLDDLGKAPAPGTAGGHPAVPAPSGGRTPHPSGAGPHTPHPSARHTPFPGPATGGHPAGPRPGIGHAAPGPNTPHPSASGPHTPFPGRPPAGGPRPAHGAFSGPGRPGGGDGRRGSVLIPVMMGVAMLGLVIVVVAVVSLVRMDTTDYQRFESARFNVDYPREWEVDDSSEDGQTYVYFRRADDDATIYVNAWDNGSADPGTSYGWVEFDDNGFRENEDVTDYQALEMAAVDSGFPDDWDVATLEAEFRTGGWSTPARHFDSHIITIGKEAFAVTMNVPAAEADDHRRMYESVLDSFEPV</sequence>
<keyword evidence="4 7" id="KW-0547">Nucleotide-binding</keyword>
<organism evidence="11 12">
    <name type="scientific">Nocardiopsis mangrovi</name>
    <dbReference type="NCBI Taxonomy" id="1179818"/>
    <lineage>
        <taxon>Bacteria</taxon>
        <taxon>Bacillati</taxon>
        <taxon>Actinomycetota</taxon>
        <taxon>Actinomycetes</taxon>
        <taxon>Streptosporangiales</taxon>
        <taxon>Nocardiopsidaceae</taxon>
        <taxon>Nocardiopsis</taxon>
    </lineage>
</organism>
<evidence type="ECO:0000256" key="9">
    <source>
        <dbReference type="SAM" id="Phobius"/>
    </source>
</evidence>
<feature type="domain" description="Protein kinase" evidence="10">
    <location>
        <begin position="16"/>
        <end position="288"/>
    </location>
</feature>
<comment type="caution">
    <text evidence="11">The sequence shown here is derived from an EMBL/GenBank/DDBJ whole genome shotgun (WGS) entry which is preliminary data.</text>
</comment>
<gene>
    <name evidence="11" type="ORF">ACFO4E_01645</name>
</gene>
<evidence type="ECO:0000256" key="8">
    <source>
        <dbReference type="SAM" id="MobiDB-lite"/>
    </source>
</evidence>
<feature type="transmembrane region" description="Helical" evidence="9">
    <location>
        <begin position="385"/>
        <end position="409"/>
    </location>
</feature>
<dbReference type="PROSITE" id="PS50011">
    <property type="entry name" value="PROTEIN_KINASE_DOM"/>
    <property type="match status" value="1"/>
</dbReference>
<keyword evidence="9" id="KW-1133">Transmembrane helix</keyword>
<accession>A0ABV9DNQ2</accession>
<feature type="compositionally biased region" description="Low complexity" evidence="8">
    <location>
        <begin position="362"/>
        <end position="372"/>
    </location>
</feature>
<evidence type="ECO:0000259" key="10">
    <source>
        <dbReference type="PROSITE" id="PS50011"/>
    </source>
</evidence>
<protein>
    <recommendedName>
        <fullName evidence="1">non-specific serine/threonine protein kinase</fullName>
        <ecNumber evidence="1">2.7.11.1</ecNumber>
    </recommendedName>
</protein>
<dbReference type="Gene3D" id="1.10.510.10">
    <property type="entry name" value="Transferase(Phosphotransferase) domain 1"/>
    <property type="match status" value="1"/>
</dbReference>
<dbReference type="Gene3D" id="3.30.200.20">
    <property type="entry name" value="Phosphorylase Kinase, domain 1"/>
    <property type="match status" value="1"/>
</dbReference>
<feature type="region of interest" description="Disordered" evidence="8">
    <location>
        <begin position="277"/>
        <end position="380"/>
    </location>
</feature>
<dbReference type="SMART" id="SM00220">
    <property type="entry name" value="S_TKc"/>
    <property type="match status" value="1"/>
</dbReference>
<evidence type="ECO:0000256" key="3">
    <source>
        <dbReference type="ARBA" id="ARBA00022679"/>
    </source>
</evidence>
<evidence type="ECO:0000256" key="5">
    <source>
        <dbReference type="ARBA" id="ARBA00022777"/>
    </source>
</evidence>
<evidence type="ECO:0000256" key="7">
    <source>
        <dbReference type="PROSITE-ProRule" id="PRU10141"/>
    </source>
</evidence>
<dbReference type="EC" id="2.7.11.1" evidence="1"/>
<dbReference type="RefSeq" id="WP_378570766.1">
    <property type="nucleotide sequence ID" value="NZ_JBHSFQ010000001.1"/>
</dbReference>